<dbReference type="InterPro" id="IPR035437">
    <property type="entry name" value="SNase_OB-fold_sf"/>
</dbReference>
<dbReference type="RefSeq" id="WP_199039406.1">
    <property type="nucleotide sequence ID" value="NZ_JAELXS010000008.1"/>
</dbReference>
<comment type="caution">
    <text evidence="1">The sequence shown here is derived from an EMBL/GenBank/DDBJ whole genome shotgun (WGS) entry which is preliminary data.</text>
</comment>
<dbReference type="SUPFAM" id="SSF50199">
    <property type="entry name" value="Staphylococcal nuclease"/>
    <property type="match status" value="1"/>
</dbReference>
<dbReference type="Gene3D" id="2.40.50.90">
    <property type="match status" value="1"/>
</dbReference>
<keyword evidence="2" id="KW-1185">Reference proteome</keyword>
<dbReference type="Proteomes" id="UP000640426">
    <property type="component" value="Unassembled WGS sequence"/>
</dbReference>
<proteinExistence type="predicted"/>
<reference evidence="2" key="1">
    <citation type="submission" date="2020-12" db="EMBL/GenBank/DDBJ databases">
        <title>Hymenobacter sp.</title>
        <authorList>
            <person name="Kim M.K."/>
        </authorList>
    </citation>
    <scope>NUCLEOTIDE SEQUENCE [LARGE SCALE GENOMIC DNA]</scope>
    <source>
        <strain evidence="2">BT553</strain>
    </source>
</reference>
<evidence type="ECO:0008006" key="3">
    <source>
        <dbReference type="Google" id="ProtNLM"/>
    </source>
</evidence>
<protein>
    <recommendedName>
        <fullName evidence="3">Nuclease</fullName>
    </recommendedName>
</protein>
<organism evidence="1 2">
    <name type="scientific">Sphingomonas mollis</name>
    <dbReference type="NCBI Taxonomy" id="2795726"/>
    <lineage>
        <taxon>Bacteria</taxon>
        <taxon>Pseudomonadati</taxon>
        <taxon>Pseudomonadota</taxon>
        <taxon>Alphaproteobacteria</taxon>
        <taxon>Sphingomonadales</taxon>
        <taxon>Sphingomonadaceae</taxon>
        <taxon>Sphingomonas</taxon>
    </lineage>
</organism>
<accession>A0ABS0XSC8</accession>
<evidence type="ECO:0000313" key="1">
    <source>
        <dbReference type="EMBL" id="MBJ6122938.1"/>
    </source>
</evidence>
<gene>
    <name evidence="1" type="ORF">JAO74_14160</name>
</gene>
<dbReference type="EMBL" id="JAELXS010000008">
    <property type="protein sequence ID" value="MBJ6122938.1"/>
    <property type="molecule type" value="Genomic_DNA"/>
</dbReference>
<evidence type="ECO:0000313" key="2">
    <source>
        <dbReference type="Proteomes" id="UP000640426"/>
    </source>
</evidence>
<name>A0ABS0XSC8_9SPHN</name>
<sequence length="135" mass="15110">MIIATLIAAALPYFTCDVIKVHDGDGPLWCRSGEKIRVAGIQAPDFESAEPCRRPVARRANYTCDDRAAERSQRIMSRLTMGKRLSCQPTGKSFSRIVARRTLPDGRSLSCAAIAGGAAIRWDRYWRQYRMGECN</sequence>